<dbReference type="Gene3D" id="2.130.10.10">
    <property type="entry name" value="YVTN repeat-like/Quinoprotein amine dehydrogenase"/>
    <property type="match status" value="1"/>
</dbReference>
<sequence length="342" mass="34836">MRHKVAACALSAVATIMLASCSTPEKNSDGEAIVMGNATPAESPRSGSEDYRVEGIASATDTSVAGDVLAVRTPDGLLVGTQETIAEGEAPSLSIPSECGHLSAQGSTFIVACGTTIYSIDAANPTLDNARTTDKPMDTATMTTSGEIVAGSSTSGDVSVFRTSGTVDPFRVSDKTTKIVSVPHNGNPDGVALINKEDTTIHGVDWTSNKPGPTLRVGLGVGSLAAGEDDVVFASDTTGDQLAVYTVSGAIRLHQLHPVDRSPYALAWDKKNKVVWVSSTGTNTLAAYDISSGVPVKKGSLPSAANINSMSARNDGALVTASASEGLSIIPADVVSAALSEG</sequence>
<keyword evidence="1" id="KW-0732">Signal</keyword>
<reference evidence="2 3" key="1">
    <citation type="submission" date="2012-05" db="EMBL/GenBank/DDBJ databases">
        <authorList>
            <person name="Weinstock G."/>
            <person name="Sodergren E."/>
            <person name="Lobos E.A."/>
            <person name="Fulton L."/>
            <person name="Fulton R."/>
            <person name="Courtney L."/>
            <person name="Fronick C."/>
            <person name="O'Laughlin M."/>
            <person name="Godfrey J."/>
            <person name="Wilson R.M."/>
            <person name="Miner T."/>
            <person name="Farmer C."/>
            <person name="Delehaunty K."/>
            <person name="Cordes M."/>
            <person name="Minx P."/>
            <person name="Tomlinson C."/>
            <person name="Chen J."/>
            <person name="Wollam A."/>
            <person name="Pepin K.H."/>
            <person name="Bhonagiri V."/>
            <person name="Zhang X."/>
            <person name="Suruliraj S."/>
            <person name="Warren W."/>
            <person name="Mitreva M."/>
            <person name="Mardis E.R."/>
            <person name="Wilson R.K."/>
        </authorList>
    </citation>
    <scope>NUCLEOTIDE SEQUENCE [LARGE SCALE GENOMIC DNA]</scope>
    <source>
        <strain evidence="2 3">F0235</strain>
    </source>
</reference>
<dbReference type="SUPFAM" id="SSF63829">
    <property type="entry name" value="Calcium-dependent phosphotriesterase"/>
    <property type="match status" value="1"/>
</dbReference>
<dbReference type="Proteomes" id="UP000010445">
    <property type="component" value="Unassembled WGS sequence"/>
</dbReference>
<accession>L1MHA6</accession>
<dbReference type="PROSITE" id="PS51257">
    <property type="entry name" value="PROKAR_LIPOPROTEIN"/>
    <property type="match status" value="1"/>
</dbReference>
<comment type="caution">
    <text evidence="2">The sequence shown here is derived from an EMBL/GenBank/DDBJ whole genome shotgun (WGS) entry which is preliminary data.</text>
</comment>
<dbReference type="eggNOG" id="COG3391">
    <property type="taxonomic scope" value="Bacteria"/>
</dbReference>
<proteinExistence type="predicted"/>
<dbReference type="PATRIC" id="fig|1035195.3.peg.1014"/>
<organism evidence="2 3">
    <name type="scientific">Corynebacterium durum F0235</name>
    <dbReference type="NCBI Taxonomy" id="1035195"/>
    <lineage>
        <taxon>Bacteria</taxon>
        <taxon>Bacillati</taxon>
        <taxon>Actinomycetota</taxon>
        <taxon>Actinomycetes</taxon>
        <taxon>Mycobacteriales</taxon>
        <taxon>Corynebacteriaceae</taxon>
        <taxon>Corynebacterium</taxon>
    </lineage>
</organism>
<dbReference type="InterPro" id="IPR015943">
    <property type="entry name" value="WD40/YVTN_repeat-like_dom_sf"/>
</dbReference>
<evidence type="ECO:0000256" key="1">
    <source>
        <dbReference type="SAM" id="SignalP"/>
    </source>
</evidence>
<name>L1MHA6_9CORY</name>
<evidence type="ECO:0000313" key="2">
    <source>
        <dbReference type="EMBL" id="EKX90637.1"/>
    </source>
</evidence>
<dbReference type="STRING" id="1035195.HMPREF9997_01133"/>
<gene>
    <name evidence="2" type="ORF">HMPREF9997_01133</name>
</gene>
<keyword evidence="3" id="KW-1185">Reference proteome</keyword>
<protein>
    <submittedName>
        <fullName evidence="2">Uncharacterized protein</fullName>
    </submittedName>
</protein>
<feature type="signal peptide" evidence="1">
    <location>
        <begin position="1"/>
        <end position="19"/>
    </location>
</feature>
<evidence type="ECO:0000313" key="3">
    <source>
        <dbReference type="Proteomes" id="UP000010445"/>
    </source>
</evidence>
<dbReference type="HOGENOM" id="CLU_049426_0_0_11"/>
<dbReference type="EMBL" id="AMEM01000017">
    <property type="protein sequence ID" value="EKX90637.1"/>
    <property type="molecule type" value="Genomic_DNA"/>
</dbReference>
<dbReference type="AlphaFoldDB" id="L1MHA6"/>
<feature type="chain" id="PRO_5039514724" evidence="1">
    <location>
        <begin position="20"/>
        <end position="342"/>
    </location>
</feature>